<name>A0A9R1VSA9_LACSA</name>
<dbReference type="Proteomes" id="UP000235145">
    <property type="component" value="Unassembled WGS sequence"/>
</dbReference>
<sequence length="83" mass="9726">MGFSSIQKCAAVLRTAIDCVDWFCACMYEVFHQEYLCKPSPCDIERLYLAHKERHGFPSMLGSLDCTYVAWEKYQNAWRSQFT</sequence>
<proteinExistence type="predicted"/>
<reference evidence="1 2" key="1">
    <citation type="journal article" date="2017" name="Nat. Commun.">
        <title>Genome assembly with in vitro proximity ligation data and whole-genome triplication in lettuce.</title>
        <authorList>
            <person name="Reyes-Chin-Wo S."/>
            <person name="Wang Z."/>
            <person name="Yang X."/>
            <person name="Kozik A."/>
            <person name="Arikit S."/>
            <person name="Song C."/>
            <person name="Xia L."/>
            <person name="Froenicke L."/>
            <person name="Lavelle D.O."/>
            <person name="Truco M.J."/>
            <person name="Xia R."/>
            <person name="Zhu S."/>
            <person name="Xu C."/>
            <person name="Xu H."/>
            <person name="Xu X."/>
            <person name="Cox K."/>
            <person name="Korf I."/>
            <person name="Meyers B.C."/>
            <person name="Michelmore R.W."/>
        </authorList>
    </citation>
    <scope>NUCLEOTIDE SEQUENCE [LARGE SCALE GENOMIC DNA]</scope>
    <source>
        <strain evidence="2">cv. Salinas</strain>
        <tissue evidence="1">Seedlings</tissue>
    </source>
</reference>
<dbReference type="Pfam" id="PF04827">
    <property type="entry name" value="Plant_tran"/>
    <property type="match status" value="1"/>
</dbReference>
<dbReference type="InterPro" id="IPR006912">
    <property type="entry name" value="Harbinger_derived_prot"/>
</dbReference>
<comment type="caution">
    <text evidence="1">The sequence shown here is derived from an EMBL/GenBank/DDBJ whole genome shotgun (WGS) entry which is preliminary data.</text>
</comment>
<accession>A0A9R1VSA9</accession>
<dbReference type="PANTHER" id="PTHR47150">
    <property type="entry name" value="OS12G0169200 PROTEIN"/>
    <property type="match status" value="1"/>
</dbReference>
<protein>
    <submittedName>
        <fullName evidence="1">Uncharacterized protein</fullName>
    </submittedName>
</protein>
<dbReference type="AlphaFoldDB" id="A0A9R1VSA9"/>
<keyword evidence="2" id="KW-1185">Reference proteome</keyword>
<gene>
    <name evidence="1" type="ORF">LSAT_V11C400222250</name>
</gene>
<dbReference type="EMBL" id="NBSK02000004">
    <property type="protein sequence ID" value="KAJ0212797.1"/>
    <property type="molecule type" value="Genomic_DNA"/>
</dbReference>
<evidence type="ECO:0000313" key="1">
    <source>
        <dbReference type="EMBL" id="KAJ0212797.1"/>
    </source>
</evidence>
<organism evidence="1 2">
    <name type="scientific">Lactuca sativa</name>
    <name type="common">Garden lettuce</name>
    <dbReference type="NCBI Taxonomy" id="4236"/>
    <lineage>
        <taxon>Eukaryota</taxon>
        <taxon>Viridiplantae</taxon>
        <taxon>Streptophyta</taxon>
        <taxon>Embryophyta</taxon>
        <taxon>Tracheophyta</taxon>
        <taxon>Spermatophyta</taxon>
        <taxon>Magnoliopsida</taxon>
        <taxon>eudicotyledons</taxon>
        <taxon>Gunneridae</taxon>
        <taxon>Pentapetalae</taxon>
        <taxon>asterids</taxon>
        <taxon>campanulids</taxon>
        <taxon>Asterales</taxon>
        <taxon>Asteraceae</taxon>
        <taxon>Cichorioideae</taxon>
        <taxon>Cichorieae</taxon>
        <taxon>Lactucinae</taxon>
        <taxon>Lactuca</taxon>
    </lineage>
</organism>
<evidence type="ECO:0000313" key="2">
    <source>
        <dbReference type="Proteomes" id="UP000235145"/>
    </source>
</evidence>
<dbReference type="PANTHER" id="PTHR47150:SF4">
    <property type="entry name" value="HARBINGER TRANSPOSASE-DERIVED PROTEIN-RELATED"/>
    <property type="match status" value="1"/>
</dbReference>